<organism evidence="2 3">
    <name type="scientific">Parasponia andersonii</name>
    <name type="common">Sponia andersonii</name>
    <dbReference type="NCBI Taxonomy" id="3476"/>
    <lineage>
        <taxon>Eukaryota</taxon>
        <taxon>Viridiplantae</taxon>
        <taxon>Streptophyta</taxon>
        <taxon>Embryophyta</taxon>
        <taxon>Tracheophyta</taxon>
        <taxon>Spermatophyta</taxon>
        <taxon>Magnoliopsida</taxon>
        <taxon>eudicotyledons</taxon>
        <taxon>Gunneridae</taxon>
        <taxon>Pentapetalae</taxon>
        <taxon>rosids</taxon>
        <taxon>fabids</taxon>
        <taxon>Rosales</taxon>
        <taxon>Cannabaceae</taxon>
        <taxon>Parasponia</taxon>
    </lineage>
</organism>
<proteinExistence type="predicted"/>
<accession>A0A2P5CIK9</accession>
<reference evidence="3" key="1">
    <citation type="submission" date="2016-06" db="EMBL/GenBank/DDBJ databases">
        <title>Parallel loss of symbiosis genes in relatives of nitrogen-fixing non-legume Parasponia.</title>
        <authorList>
            <person name="Van Velzen R."/>
            <person name="Holmer R."/>
            <person name="Bu F."/>
            <person name="Rutten L."/>
            <person name="Van Zeijl A."/>
            <person name="Liu W."/>
            <person name="Santuari L."/>
            <person name="Cao Q."/>
            <person name="Sharma T."/>
            <person name="Shen D."/>
            <person name="Roswanjaya Y."/>
            <person name="Wardhani T."/>
            <person name="Kalhor M.S."/>
            <person name="Jansen J."/>
            <person name="Van den Hoogen J."/>
            <person name="Gungor B."/>
            <person name="Hartog M."/>
            <person name="Hontelez J."/>
            <person name="Verver J."/>
            <person name="Yang W.-C."/>
            <person name="Schijlen E."/>
            <person name="Repin R."/>
            <person name="Schilthuizen M."/>
            <person name="Schranz E."/>
            <person name="Heidstra R."/>
            <person name="Miyata K."/>
            <person name="Fedorova E."/>
            <person name="Kohlen W."/>
            <person name="Bisseling T."/>
            <person name="Smit S."/>
            <person name="Geurts R."/>
        </authorList>
    </citation>
    <scope>NUCLEOTIDE SEQUENCE [LARGE SCALE GENOMIC DNA]</scope>
    <source>
        <strain evidence="3">cv. WU1-14</strain>
    </source>
</reference>
<name>A0A2P5CIK9_PARAD</name>
<feature type="compositionally biased region" description="Basic and acidic residues" evidence="1">
    <location>
        <begin position="38"/>
        <end position="53"/>
    </location>
</feature>
<evidence type="ECO:0000256" key="1">
    <source>
        <dbReference type="SAM" id="MobiDB-lite"/>
    </source>
</evidence>
<evidence type="ECO:0000313" key="2">
    <source>
        <dbReference type="EMBL" id="PON60844.1"/>
    </source>
</evidence>
<gene>
    <name evidence="2" type="ORF">PanWU01x14_149730</name>
</gene>
<keyword evidence="3" id="KW-1185">Reference proteome</keyword>
<sequence>MELRYIYFDDPCDESSPVTEKPEKLKSASMAFPGDTDGGSKRRGAAEVRDSSASRRLSVGGPDGGWAAVRQWCGQEIRERREKEIFRERERERRREGID</sequence>
<evidence type="ECO:0000313" key="3">
    <source>
        <dbReference type="Proteomes" id="UP000237105"/>
    </source>
</evidence>
<feature type="region of interest" description="Disordered" evidence="1">
    <location>
        <begin position="12"/>
        <end position="60"/>
    </location>
</feature>
<dbReference type="AlphaFoldDB" id="A0A2P5CIK9"/>
<dbReference type="Proteomes" id="UP000237105">
    <property type="component" value="Unassembled WGS sequence"/>
</dbReference>
<dbReference type="EMBL" id="JXTB01000126">
    <property type="protein sequence ID" value="PON60844.1"/>
    <property type="molecule type" value="Genomic_DNA"/>
</dbReference>
<comment type="caution">
    <text evidence="2">The sequence shown here is derived from an EMBL/GenBank/DDBJ whole genome shotgun (WGS) entry which is preliminary data.</text>
</comment>
<protein>
    <submittedName>
        <fullName evidence="2">Uncharacterized protein</fullName>
    </submittedName>
</protein>